<evidence type="ECO:0000256" key="4">
    <source>
        <dbReference type="ARBA" id="ARBA00022617"/>
    </source>
</evidence>
<dbReference type="PRINTS" id="PR00463">
    <property type="entry name" value="EP450I"/>
</dbReference>
<dbReference type="InterPro" id="IPR008254">
    <property type="entry name" value="Flavodoxin/NO_synth"/>
</dbReference>
<evidence type="ECO:0000256" key="7">
    <source>
        <dbReference type="ARBA" id="ARBA00022723"/>
    </source>
</evidence>
<evidence type="ECO:0000256" key="14">
    <source>
        <dbReference type="ARBA" id="ARBA00047827"/>
    </source>
</evidence>
<dbReference type="OrthoDB" id="1470350at2759"/>
<evidence type="ECO:0000259" key="19">
    <source>
        <dbReference type="PROSITE" id="PS51384"/>
    </source>
</evidence>
<dbReference type="EC" id="1.14.14.1" evidence="16"/>
<dbReference type="PROSITE" id="PS50902">
    <property type="entry name" value="FLAVODOXIN_LIKE"/>
    <property type="match status" value="1"/>
</dbReference>
<keyword evidence="9 16" id="KW-0521">NADP</keyword>
<dbReference type="InterPro" id="IPR036396">
    <property type="entry name" value="Cyt_P450_sf"/>
</dbReference>
<proteinExistence type="inferred from homology"/>
<evidence type="ECO:0000256" key="16">
    <source>
        <dbReference type="PIRNR" id="PIRNR000209"/>
    </source>
</evidence>
<organism evidence="21 22">
    <name type="scientific">Aspergillus arachidicola</name>
    <dbReference type="NCBI Taxonomy" id="656916"/>
    <lineage>
        <taxon>Eukaryota</taxon>
        <taxon>Fungi</taxon>
        <taxon>Dikarya</taxon>
        <taxon>Ascomycota</taxon>
        <taxon>Pezizomycotina</taxon>
        <taxon>Eurotiomycetes</taxon>
        <taxon>Eurotiomycetidae</taxon>
        <taxon>Eurotiales</taxon>
        <taxon>Aspergillaceae</taxon>
        <taxon>Aspergillus</taxon>
        <taxon>Aspergillus subgen. Circumdati</taxon>
    </lineage>
</organism>
<evidence type="ECO:0000256" key="3">
    <source>
        <dbReference type="ARBA" id="ARBA00022448"/>
    </source>
</evidence>
<evidence type="ECO:0000256" key="17">
    <source>
        <dbReference type="PIRSR" id="PIRSR000209-1"/>
    </source>
</evidence>
<dbReference type="CDD" id="cd11068">
    <property type="entry name" value="CYP120A1"/>
    <property type="match status" value="1"/>
</dbReference>
<dbReference type="Proteomes" id="UP000231358">
    <property type="component" value="Unassembled WGS sequence"/>
</dbReference>
<comment type="cofactor">
    <cofactor evidence="1 16 17">
        <name>heme</name>
        <dbReference type="ChEBI" id="CHEBI:30413"/>
    </cofactor>
</comment>
<keyword evidence="6 16" id="KW-0288">FMN</keyword>
<comment type="catalytic activity">
    <reaction evidence="15 16">
        <text>2 oxidized [cytochrome P450] + NADPH = 2 reduced [cytochrome P450] + NADP(+) + H(+)</text>
        <dbReference type="Rhea" id="RHEA:24040"/>
        <dbReference type="Rhea" id="RHEA-COMP:14627"/>
        <dbReference type="Rhea" id="RHEA-COMP:14628"/>
        <dbReference type="ChEBI" id="CHEBI:15378"/>
        <dbReference type="ChEBI" id="CHEBI:55376"/>
        <dbReference type="ChEBI" id="CHEBI:57783"/>
        <dbReference type="ChEBI" id="CHEBI:58349"/>
        <dbReference type="ChEBI" id="CHEBI:60344"/>
        <dbReference type="EC" id="1.6.2.4"/>
    </reaction>
</comment>
<keyword evidence="10 16" id="KW-0249">Electron transport</keyword>
<dbReference type="InterPro" id="IPR023173">
    <property type="entry name" value="NADPH_Cyt_P450_Rdtase_alpha"/>
</dbReference>
<dbReference type="PROSITE" id="PS51384">
    <property type="entry name" value="FAD_FR"/>
    <property type="match status" value="1"/>
</dbReference>
<keyword evidence="11 16" id="KW-0560">Oxidoreductase</keyword>
<dbReference type="FunFam" id="1.10.630.10:FF:000040">
    <property type="entry name" value="Bifunctional cytochrome P450/NADPH--P450 reductase"/>
    <property type="match status" value="1"/>
</dbReference>
<dbReference type="InterPro" id="IPR002401">
    <property type="entry name" value="Cyt_P450_E_grp-I"/>
</dbReference>
<dbReference type="PROSITE" id="PS00086">
    <property type="entry name" value="CYTOCHROME_P450"/>
    <property type="match status" value="1"/>
</dbReference>
<dbReference type="InterPro" id="IPR001128">
    <property type="entry name" value="Cyt_P450"/>
</dbReference>
<dbReference type="Pfam" id="PF00258">
    <property type="entry name" value="Flavodoxin_1"/>
    <property type="match status" value="1"/>
</dbReference>
<dbReference type="GO" id="GO:0005506">
    <property type="term" value="F:iron ion binding"/>
    <property type="evidence" value="ECO:0007669"/>
    <property type="project" value="UniProtKB-UniRule"/>
</dbReference>
<keyword evidence="4 16" id="KW-0349">Heme</keyword>
<evidence type="ECO:0000259" key="18">
    <source>
        <dbReference type="PROSITE" id="PS50902"/>
    </source>
</evidence>
<dbReference type="InterPro" id="IPR017938">
    <property type="entry name" value="Riboflavin_synthase-like_b-brl"/>
</dbReference>
<dbReference type="SUPFAM" id="SSF48264">
    <property type="entry name" value="Cytochrome P450"/>
    <property type="match status" value="1"/>
</dbReference>
<dbReference type="PRINTS" id="PR00385">
    <property type="entry name" value="P450"/>
</dbReference>
<keyword evidence="22" id="KW-1185">Reference proteome</keyword>
<dbReference type="GO" id="GO:0003958">
    <property type="term" value="F:NADPH-hemoprotein reductase activity"/>
    <property type="evidence" value="ECO:0007669"/>
    <property type="project" value="UniProtKB-UniRule"/>
</dbReference>
<evidence type="ECO:0000256" key="2">
    <source>
        <dbReference type="ARBA" id="ARBA00010018"/>
    </source>
</evidence>
<dbReference type="EMBL" id="NEXV01000376">
    <property type="protein sequence ID" value="PIG84657.1"/>
    <property type="molecule type" value="Genomic_DNA"/>
</dbReference>
<keyword evidence="12 16" id="KW-0408">Iron</keyword>
<evidence type="ECO:0000313" key="20">
    <source>
        <dbReference type="EMBL" id="KAE8337113.1"/>
    </source>
</evidence>
<dbReference type="AlphaFoldDB" id="A0A2G7FVP7"/>
<dbReference type="PANTHER" id="PTHR19384:SF127">
    <property type="entry name" value="BIFUNCTIONAL CYTOCHROME P450_NADPH--P450 REDUCTASE"/>
    <property type="match status" value="1"/>
</dbReference>
<evidence type="ECO:0000256" key="15">
    <source>
        <dbReference type="ARBA" id="ARBA00049342"/>
    </source>
</evidence>
<dbReference type="InterPro" id="IPR029039">
    <property type="entry name" value="Flavoprotein-like_sf"/>
</dbReference>
<dbReference type="PIRSF" id="PIRSF000209">
    <property type="entry name" value="Bifunctional_P450_P450R"/>
    <property type="match status" value="1"/>
</dbReference>
<evidence type="ECO:0000256" key="6">
    <source>
        <dbReference type="ARBA" id="ARBA00022643"/>
    </source>
</evidence>
<dbReference type="GO" id="GO:0050660">
    <property type="term" value="F:flavin adenine dinucleotide binding"/>
    <property type="evidence" value="ECO:0007669"/>
    <property type="project" value="TreeGrafter"/>
</dbReference>
<evidence type="ECO:0000313" key="21">
    <source>
        <dbReference type="EMBL" id="PIG84657.1"/>
    </source>
</evidence>
<dbReference type="EC" id="1.6.2.4" evidence="16"/>
<evidence type="ECO:0000256" key="9">
    <source>
        <dbReference type="ARBA" id="ARBA00022857"/>
    </source>
</evidence>
<comment type="catalytic activity">
    <reaction evidence="14 16">
        <text>an organic molecule + reduced [NADPH--hemoprotein reductase] + O2 = an alcohol + oxidized [NADPH--hemoprotein reductase] + H2O + H(+)</text>
        <dbReference type="Rhea" id="RHEA:17149"/>
        <dbReference type="Rhea" id="RHEA-COMP:11964"/>
        <dbReference type="Rhea" id="RHEA-COMP:11965"/>
        <dbReference type="ChEBI" id="CHEBI:15377"/>
        <dbReference type="ChEBI" id="CHEBI:15378"/>
        <dbReference type="ChEBI" id="CHEBI:15379"/>
        <dbReference type="ChEBI" id="CHEBI:30879"/>
        <dbReference type="ChEBI" id="CHEBI:57618"/>
        <dbReference type="ChEBI" id="CHEBI:58210"/>
        <dbReference type="ChEBI" id="CHEBI:142491"/>
        <dbReference type="EC" id="1.14.14.1"/>
    </reaction>
</comment>
<dbReference type="Gene3D" id="1.20.990.10">
    <property type="entry name" value="NADPH-cytochrome p450 Reductase, Chain A, domain 3"/>
    <property type="match status" value="1"/>
</dbReference>
<evidence type="ECO:0000256" key="12">
    <source>
        <dbReference type="ARBA" id="ARBA00023004"/>
    </source>
</evidence>
<evidence type="ECO:0000256" key="8">
    <source>
        <dbReference type="ARBA" id="ARBA00022827"/>
    </source>
</evidence>
<dbReference type="Gene3D" id="2.40.30.10">
    <property type="entry name" value="Translation factors"/>
    <property type="match status" value="1"/>
</dbReference>
<dbReference type="Gene3D" id="3.40.50.360">
    <property type="match status" value="1"/>
</dbReference>
<evidence type="ECO:0000313" key="22">
    <source>
        <dbReference type="Proteomes" id="UP000231358"/>
    </source>
</evidence>
<evidence type="ECO:0000256" key="10">
    <source>
        <dbReference type="ARBA" id="ARBA00022982"/>
    </source>
</evidence>
<dbReference type="STRING" id="656916.A0A2G7FVP7"/>
<dbReference type="SUPFAM" id="SSF63380">
    <property type="entry name" value="Riboflavin synthase domain-like"/>
    <property type="match status" value="1"/>
</dbReference>
<comment type="similarity">
    <text evidence="2 16">In the N-terminal section; belongs to the cytochrome P450 family.</text>
</comment>
<evidence type="ECO:0000256" key="1">
    <source>
        <dbReference type="ARBA" id="ARBA00001971"/>
    </source>
</evidence>
<keyword evidence="7 16" id="KW-0479">Metal-binding</keyword>
<dbReference type="CDD" id="cd06206">
    <property type="entry name" value="bifunctional_CYPOR"/>
    <property type="match status" value="1"/>
</dbReference>
<sequence>MTDSIPAPAGYPILGNVLDVDPEHPHDSLARIASTYGPIFRLRLPHDRIFVANYALARELFDEKRFQKSVSGPLQQVRNAVHDGLFTAYPGEHNWEIAHRTLMPAFGPLSIAGMFSEMQDIVSQMVVKWARFGSDTPINVPDDFTRLTLDSIALCAMGTRFNSFYHEGQHPFVRAMSGMLAESFTRSRRPPFTNILFPKEEKQYHADIEELEKVAKQLLADRRANPTDKKDLLNAMILNRDPKTGEALSDDTIVRNMITFLIAGHETTSGLLSFLFYELLQNPEAYRKVQEEVDSVIGKDKITLAHMSKLPYVEACLRETLRLHPTAPAFTLQARGDQVLNGQYRIQDGESIQLLLTQFHRDVEVYGPDAEEFKPSRMMDEAFRNLPPNAWKPFGNGVRACIGRPFAWQESLLAVASLMQAFHFTKDNPSYQLRIQTTLTIKPKDFFMRARIRNPEFLDRLTFGSAAQSTNAKAAPSKGKQTATATSLSPLLVLFGSNTGTCEALAQSLASSAEEQGFSAEVKSMDSASSALNRDVPVVIITASYEGQPPDNAAHFVEWLTASDSPDVKNIRFAVYGVGNKEWHATYQKIPTVVDDALGNAGGQRITERAAIDVAQGNVFDAFDEWQEHEFWPKLYKALGKSQKTHETGTKEFKVQIDVKSRSSLLRQDVQTGEVSEVRLLTKPGAPRKRHIGIRLPTGVSYRAGDYLAVLPLNPPEVVRRVFRRFGLTWDATITIDPSTTTSLPTGTSLALHDVLSAMVELGQPVTSRSVAALANSIPEQSLRDELESRLSNEDFQKLNVSLLDLLEDYPSATFSLGQFLAAIPPMRMRQYSISSTPLDRQSECSLTYTVIDASSKGSRQGQRFLGVASTYLERLSVGDHLHVSLRPSRSGFHLPANDHTPIIMACAGTGLAPFHAFVAERAIKKAGGIEVGPALLFYGCNQPDEDDMYREEFDQWEQDGVVDVRRAYSSTPEESNGCKFVQDRIWFDRQDIVQLFQQGAEIYICGAGIVGSGVEDAMTRIRMESTGDEEAMARSWVQNQKGQRYWADVFA</sequence>
<name>A0A2G7FVP7_9EURO</name>
<dbReference type="GO" id="GO:0020037">
    <property type="term" value="F:heme binding"/>
    <property type="evidence" value="ECO:0007669"/>
    <property type="project" value="UniProtKB-UniRule"/>
</dbReference>
<keyword evidence="8 16" id="KW-0274">FAD</keyword>
<dbReference type="PANTHER" id="PTHR19384">
    <property type="entry name" value="NITRIC OXIDE SYNTHASE-RELATED"/>
    <property type="match status" value="1"/>
</dbReference>
<dbReference type="GO" id="GO:0005829">
    <property type="term" value="C:cytosol"/>
    <property type="evidence" value="ECO:0007669"/>
    <property type="project" value="TreeGrafter"/>
</dbReference>
<feature type="domain" description="Flavodoxin-like" evidence="18">
    <location>
        <begin position="491"/>
        <end position="631"/>
    </location>
</feature>
<dbReference type="InterPro" id="IPR039261">
    <property type="entry name" value="FNR_nucleotide-bd"/>
</dbReference>
<dbReference type="Pfam" id="PF00067">
    <property type="entry name" value="p450"/>
    <property type="match status" value="1"/>
</dbReference>
<dbReference type="Gene3D" id="3.40.50.80">
    <property type="entry name" value="Nucleotide-binding domain of ferredoxin-NADP reductase (FNR) module"/>
    <property type="match status" value="1"/>
</dbReference>
<dbReference type="EMBL" id="ML737185">
    <property type="protein sequence ID" value="KAE8337113.1"/>
    <property type="molecule type" value="Genomic_DNA"/>
</dbReference>
<dbReference type="InterPro" id="IPR001433">
    <property type="entry name" value="OxRdtase_FAD/NAD-bd"/>
</dbReference>
<dbReference type="GO" id="GO:0070330">
    <property type="term" value="F:aromatase activity"/>
    <property type="evidence" value="ECO:0007669"/>
    <property type="project" value="UniProtKB-UniRule"/>
</dbReference>
<reference evidence="21 22" key="1">
    <citation type="submission" date="2017-05" db="EMBL/GenBank/DDBJ databases">
        <title>Genome sequence for an aflatoxigenic pathogen of Argentinian peanut, Aspergillus arachidicola.</title>
        <authorList>
            <person name="Moore G."/>
            <person name="Beltz S.B."/>
            <person name="Mack B.M."/>
        </authorList>
    </citation>
    <scope>NUCLEOTIDE SEQUENCE [LARGE SCALE GENOMIC DNA]</scope>
    <source>
        <strain evidence="21 22">CBS 117610</strain>
    </source>
</reference>
<dbReference type="InterPro" id="IPR003097">
    <property type="entry name" value="CysJ-like_FAD-binding"/>
</dbReference>
<dbReference type="InterPro" id="IPR023206">
    <property type="entry name" value="Bifunctional_P450_P450_red"/>
</dbReference>
<feature type="binding site" description="axial binding residue" evidence="17">
    <location>
        <position position="401"/>
    </location>
    <ligand>
        <name>heme</name>
        <dbReference type="ChEBI" id="CHEBI:30413"/>
    </ligand>
    <ligandPart>
        <name>Fe</name>
        <dbReference type="ChEBI" id="CHEBI:18248"/>
    </ligandPart>
</feature>
<dbReference type="Pfam" id="PF00175">
    <property type="entry name" value="NAD_binding_1"/>
    <property type="match status" value="1"/>
</dbReference>
<dbReference type="Pfam" id="PF00667">
    <property type="entry name" value="FAD_binding_1"/>
    <property type="match status" value="1"/>
</dbReference>
<dbReference type="SUPFAM" id="SSF52343">
    <property type="entry name" value="Ferredoxin reductase-like, C-terminal NADP-linked domain"/>
    <property type="match status" value="1"/>
</dbReference>
<keyword evidence="5 16" id="KW-0285">Flavoprotein</keyword>
<evidence type="ECO:0000256" key="11">
    <source>
        <dbReference type="ARBA" id="ARBA00023002"/>
    </source>
</evidence>
<feature type="domain" description="FAD-binding FR-type" evidence="19">
    <location>
        <begin position="668"/>
        <end position="896"/>
    </location>
</feature>
<gene>
    <name evidence="21" type="ORF">AARAC_002023</name>
    <name evidence="20" type="ORF">BDV24DRAFT_177979</name>
</gene>
<evidence type="ECO:0000256" key="5">
    <source>
        <dbReference type="ARBA" id="ARBA00022630"/>
    </source>
</evidence>
<protein>
    <recommendedName>
        <fullName evidence="16">Bifunctional cytochrome P450/NADPH--P450 reductase</fullName>
    </recommendedName>
    <domain>
        <recommendedName>
            <fullName evidence="16">Cytochrome P450</fullName>
            <ecNumber evidence="16">1.14.14.1</ecNumber>
        </recommendedName>
    </domain>
    <domain>
        <recommendedName>
            <fullName evidence="16">NADPH--cytochrome P450 reductase</fullName>
            <ecNumber evidence="16">1.6.2.4</ecNumber>
        </recommendedName>
    </domain>
</protein>
<reference evidence="20" key="2">
    <citation type="submission" date="2019-04" db="EMBL/GenBank/DDBJ databases">
        <title>Friends and foes A comparative genomics study of 23 Aspergillus species from section Flavi.</title>
        <authorList>
            <consortium name="DOE Joint Genome Institute"/>
            <person name="Kjaerbolling I."/>
            <person name="Vesth T."/>
            <person name="Frisvad J.C."/>
            <person name="Nybo J.L."/>
            <person name="Theobald S."/>
            <person name="Kildgaard S."/>
            <person name="Isbrandt T."/>
            <person name="Kuo A."/>
            <person name="Sato A."/>
            <person name="Lyhne E.K."/>
            <person name="Kogle M.E."/>
            <person name="Wiebenga A."/>
            <person name="Kun R.S."/>
            <person name="Lubbers R.J."/>
            <person name="Makela M.R."/>
            <person name="Barry K."/>
            <person name="Chovatia M."/>
            <person name="Clum A."/>
            <person name="Daum C."/>
            <person name="Haridas S."/>
            <person name="He G."/>
            <person name="LaButti K."/>
            <person name="Lipzen A."/>
            <person name="Mondo S."/>
            <person name="Riley R."/>
            <person name="Salamov A."/>
            <person name="Simmons B.A."/>
            <person name="Magnuson J.K."/>
            <person name="Henrissat B."/>
            <person name="Mortensen U.H."/>
            <person name="Larsen T.O."/>
            <person name="Devries R.P."/>
            <person name="Grigoriev I.V."/>
            <person name="Machida M."/>
            <person name="Baker S.E."/>
            <person name="Andersen M.R."/>
        </authorList>
    </citation>
    <scope>NUCLEOTIDE SEQUENCE</scope>
    <source>
        <strain evidence="20">CBS 117612</strain>
    </source>
</reference>
<comment type="cofactor">
    <cofactor evidence="16">
        <name>FAD</name>
        <dbReference type="ChEBI" id="CHEBI:57692"/>
    </cofactor>
    <cofactor evidence="16">
        <name>FMN</name>
        <dbReference type="ChEBI" id="CHEBI:58210"/>
    </cofactor>
</comment>
<dbReference type="Proteomes" id="UP000325558">
    <property type="component" value="Unassembled WGS sequence"/>
</dbReference>
<dbReference type="InterPro" id="IPR017972">
    <property type="entry name" value="Cyt_P450_CS"/>
</dbReference>
<keyword evidence="13 16" id="KW-0503">Monooxygenase</keyword>
<accession>A0A2G7FVP7</accession>
<dbReference type="GO" id="GO:0010181">
    <property type="term" value="F:FMN binding"/>
    <property type="evidence" value="ECO:0007669"/>
    <property type="project" value="UniProtKB-UniRule"/>
</dbReference>
<evidence type="ECO:0000256" key="13">
    <source>
        <dbReference type="ARBA" id="ARBA00023033"/>
    </source>
</evidence>
<keyword evidence="3 16" id="KW-0813">Transport</keyword>
<dbReference type="SUPFAM" id="SSF52218">
    <property type="entry name" value="Flavoproteins"/>
    <property type="match status" value="1"/>
</dbReference>
<dbReference type="Gene3D" id="1.10.630.10">
    <property type="entry name" value="Cytochrome P450"/>
    <property type="match status" value="1"/>
</dbReference>
<dbReference type="InterPro" id="IPR017927">
    <property type="entry name" value="FAD-bd_FR_type"/>
</dbReference>